<gene>
    <name evidence="1" type="ORF">RPERSI_LOCUS34822</name>
</gene>
<proteinExistence type="predicted"/>
<keyword evidence="2" id="KW-1185">Reference proteome</keyword>
<feature type="non-terminal residue" evidence="1">
    <location>
        <position position="79"/>
    </location>
</feature>
<reference evidence="1" key="1">
    <citation type="submission" date="2021-06" db="EMBL/GenBank/DDBJ databases">
        <authorList>
            <person name="Kallberg Y."/>
            <person name="Tangrot J."/>
            <person name="Rosling A."/>
        </authorList>
    </citation>
    <scope>NUCLEOTIDE SEQUENCE</scope>
    <source>
        <strain evidence="1">MA461A</strain>
    </source>
</reference>
<name>A0ACA9SUK8_9GLOM</name>
<accession>A0ACA9SUK8</accession>
<evidence type="ECO:0000313" key="1">
    <source>
        <dbReference type="EMBL" id="CAG8847817.1"/>
    </source>
</evidence>
<protein>
    <submittedName>
        <fullName evidence="1">18978_t:CDS:1</fullName>
    </submittedName>
</protein>
<organism evidence="1 2">
    <name type="scientific">Racocetra persica</name>
    <dbReference type="NCBI Taxonomy" id="160502"/>
    <lineage>
        <taxon>Eukaryota</taxon>
        <taxon>Fungi</taxon>
        <taxon>Fungi incertae sedis</taxon>
        <taxon>Mucoromycota</taxon>
        <taxon>Glomeromycotina</taxon>
        <taxon>Glomeromycetes</taxon>
        <taxon>Diversisporales</taxon>
        <taxon>Gigasporaceae</taxon>
        <taxon>Racocetra</taxon>
    </lineage>
</organism>
<evidence type="ECO:0000313" key="2">
    <source>
        <dbReference type="Proteomes" id="UP000789920"/>
    </source>
</evidence>
<feature type="non-terminal residue" evidence="1">
    <location>
        <position position="1"/>
    </location>
</feature>
<sequence>VKAPFDQTIWYGGQTENMTWEDDGSSPSVNDLGNCTIDLMYNDNTVNFCKVITLAMSIDAKSLLFACPLPTTLGPESDQ</sequence>
<dbReference type="EMBL" id="CAJVQC010157858">
    <property type="protein sequence ID" value="CAG8847817.1"/>
    <property type="molecule type" value="Genomic_DNA"/>
</dbReference>
<comment type="caution">
    <text evidence="1">The sequence shown here is derived from an EMBL/GenBank/DDBJ whole genome shotgun (WGS) entry which is preliminary data.</text>
</comment>
<dbReference type="Proteomes" id="UP000789920">
    <property type="component" value="Unassembled WGS sequence"/>
</dbReference>